<evidence type="ECO:0000313" key="2">
    <source>
        <dbReference type="Proteomes" id="UP000319976"/>
    </source>
</evidence>
<proteinExistence type="predicted"/>
<dbReference type="Proteomes" id="UP000319976">
    <property type="component" value="Chromosome"/>
</dbReference>
<dbReference type="AlphaFoldDB" id="A0A517TEM4"/>
<dbReference type="EMBL" id="CP036316">
    <property type="protein sequence ID" value="QDT66815.1"/>
    <property type="molecule type" value="Genomic_DNA"/>
</dbReference>
<accession>A0A517TEM4</accession>
<keyword evidence="2" id="KW-1185">Reference proteome</keyword>
<name>A0A517TEM4_9PLAN</name>
<sequence length="64" mass="7264">MKILRWLSDLIGTSETVTSRVTDDEEKNMSIEVSANPVANEFHDGFMQRLRDIKMAQTGRHSAV</sequence>
<evidence type="ECO:0000313" key="1">
    <source>
        <dbReference type="EMBL" id="QDT66815.1"/>
    </source>
</evidence>
<dbReference type="RefSeq" id="WP_145266259.1">
    <property type="nucleotide sequence ID" value="NZ_CP036316.1"/>
</dbReference>
<gene>
    <name evidence="1" type="ORF">V22_40870</name>
</gene>
<organism evidence="1 2">
    <name type="scientific">Calycomorphotria hydatis</name>
    <dbReference type="NCBI Taxonomy" id="2528027"/>
    <lineage>
        <taxon>Bacteria</taxon>
        <taxon>Pseudomonadati</taxon>
        <taxon>Planctomycetota</taxon>
        <taxon>Planctomycetia</taxon>
        <taxon>Planctomycetales</taxon>
        <taxon>Planctomycetaceae</taxon>
        <taxon>Calycomorphotria</taxon>
    </lineage>
</organism>
<dbReference type="KEGG" id="chya:V22_40870"/>
<reference evidence="1 2" key="1">
    <citation type="submission" date="2019-02" db="EMBL/GenBank/DDBJ databases">
        <title>Deep-cultivation of Planctomycetes and their phenomic and genomic characterization uncovers novel biology.</title>
        <authorList>
            <person name="Wiegand S."/>
            <person name="Jogler M."/>
            <person name="Boedeker C."/>
            <person name="Pinto D."/>
            <person name="Vollmers J."/>
            <person name="Rivas-Marin E."/>
            <person name="Kohn T."/>
            <person name="Peeters S.H."/>
            <person name="Heuer A."/>
            <person name="Rast P."/>
            <person name="Oberbeckmann S."/>
            <person name="Bunk B."/>
            <person name="Jeske O."/>
            <person name="Meyerdierks A."/>
            <person name="Storesund J.E."/>
            <person name="Kallscheuer N."/>
            <person name="Luecker S."/>
            <person name="Lage O.M."/>
            <person name="Pohl T."/>
            <person name="Merkel B.J."/>
            <person name="Hornburger P."/>
            <person name="Mueller R.-W."/>
            <person name="Bruemmer F."/>
            <person name="Labrenz M."/>
            <person name="Spormann A.M."/>
            <person name="Op den Camp H."/>
            <person name="Overmann J."/>
            <person name="Amann R."/>
            <person name="Jetten M.S.M."/>
            <person name="Mascher T."/>
            <person name="Medema M.H."/>
            <person name="Devos D.P."/>
            <person name="Kaster A.-K."/>
            <person name="Ovreas L."/>
            <person name="Rohde M."/>
            <person name="Galperin M.Y."/>
            <person name="Jogler C."/>
        </authorList>
    </citation>
    <scope>NUCLEOTIDE SEQUENCE [LARGE SCALE GENOMIC DNA]</scope>
    <source>
        <strain evidence="1 2">V22</strain>
    </source>
</reference>
<protein>
    <submittedName>
        <fullName evidence="1">Uncharacterized protein</fullName>
    </submittedName>
</protein>